<proteinExistence type="inferred from homology"/>
<protein>
    <submittedName>
        <fullName evidence="3">Cytochrome P450</fullName>
    </submittedName>
</protein>
<dbReference type="Gene3D" id="1.10.630.10">
    <property type="entry name" value="Cytochrome P450"/>
    <property type="match status" value="1"/>
</dbReference>
<dbReference type="RefSeq" id="WP_279334087.1">
    <property type="nucleotide sequence ID" value="NZ_CP121682.1"/>
</dbReference>
<dbReference type="InterPro" id="IPR017972">
    <property type="entry name" value="Cyt_P450_CS"/>
</dbReference>
<name>A0ABY8JZZ7_9ACTN</name>
<keyword evidence="2" id="KW-0349">Heme</keyword>
<dbReference type="PROSITE" id="PS00086">
    <property type="entry name" value="CYTOCHROME_P450"/>
    <property type="match status" value="1"/>
</dbReference>
<keyword evidence="2" id="KW-0503">Monooxygenase</keyword>
<reference evidence="3 4" key="1">
    <citation type="submission" date="2023-03" db="EMBL/GenBank/DDBJ databases">
        <authorList>
            <person name="Mo P."/>
        </authorList>
    </citation>
    <scope>NUCLEOTIDE SEQUENCE [LARGE SCALE GENOMIC DNA]</scope>
    <source>
        <strain evidence="3 4">HUAS 5</strain>
    </source>
</reference>
<dbReference type="InterPro" id="IPR001128">
    <property type="entry name" value="Cyt_P450"/>
</dbReference>
<accession>A0ABY8JZZ7</accession>
<comment type="similarity">
    <text evidence="1 2">Belongs to the cytochrome P450 family.</text>
</comment>
<dbReference type="InterPro" id="IPR036396">
    <property type="entry name" value="Cyt_P450_sf"/>
</dbReference>
<keyword evidence="4" id="KW-1185">Reference proteome</keyword>
<dbReference type="Proteomes" id="UP001216440">
    <property type="component" value="Chromosome"/>
</dbReference>
<keyword evidence="2" id="KW-0479">Metal-binding</keyword>
<evidence type="ECO:0000256" key="1">
    <source>
        <dbReference type="ARBA" id="ARBA00010617"/>
    </source>
</evidence>
<dbReference type="SUPFAM" id="SSF48264">
    <property type="entry name" value="Cytochrome P450"/>
    <property type="match status" value="1"/>
</dbReference>
<dbReference type="Pfam" id="PF00067">
    <property type="entry name" value="p450"/>
    <property type="match status" value="1"/>
</dbReference>
<sequence>MSAAAGDVFPYPAGPGGTVPPQYGRLLAEDPVSRVRLADGGELYLVTRDSDVRTVLTDPVFSRYAAAVLPGKGFGRGQGTGIVDLDPPQHTVLRSPVVSAFGPGRVARWRPRIEAIAGELLSGLGDEPGPVDLVSSYTAPFAGRVVVELLGFEGARWQRVTGDVETLLMSGGAESPEAAACRDRLGDAFTTLLKERDREPGDDVATVLLGHDDPEAGGGALTEAQRVTLLHGLVISGYIGIRDLLARHLYGVLTTPGFRDRLVAQPELVPGAVVELLRFYPSSNDGLLRLATRDVELSGRTVPAGSPVLPLVSAACRDPRLVERPDQLLVDRARTPTLAFGAGPHQCPAADLATVQLATGIGRLLAAYPGARLAVPAEDVEHTSRLLPLGVTELPVLLRAPA</sequence>
<evidence type="ECO:0000256" key="2">
    <source>
        <dbReference type="RuleBase" id="RU000461"/>
    </source>
</evidence>
<keyword evidence="2" id="KW-0560">Oxidoreductase</keyword>
<keyword evidence="2" id="KW-0408">Iron</keyword>
<evidence type="ECO:0000313" key="3">
    <source>
        <dbReference type="EMBL" id="WGD40968.1"/>
    </source>
</evidence>
<dbReference type="PANTHER" id="PTHR46696:SF6">
    <property type="entry name" value="P450, PUTATIVE (EUROFUNG)-RELATED"/>
    <property type="match status" value="1"/>
</dbReference>
<evidence type="ECO:0000313" key="4">
    <source>
        <dbReference type="Proteomes" id="UP001216440"/>
    </source>
</evidence>
<gene>
    <name evidence="3" type="ORF">PYS65_12830</name>
</gene>
<dbReference type="EMBL" id="CP121682">
    <property type="protein sequence ID" value="WGD40968.1"/>
    <property type="molecule type" value="Genomic_DNA"/>
</dbReference>
<dbReference type="InterPro" id="IPR002397">
    <property type="entry name" value="Cyt_P450_B"/>
</dbReference>
<dbReference type="PANTHER" id="PTHR46696">
    <property type="entry name" value="P450, PUTATIVE (EUROFUNG)-RELATED"/>
    <property type="match status" value="1"/>
</dbReference>
<dbReference type="PRINTS" id="PR00359">
    <property type="entry name" value="BP450"/>
</dbReference>
<organism evidence="3 4">
    <name type="scientific">Streptomyces cathayae</name>
    <dbReference type="NCBI Taxonomy" id="3031124"/>
    <lineage>
        <taxon>Bacteria</taxon>
        <taxon>Bacillati</taxon>
        <taxon>Actinomycetota</taxon>
        <taxon>Actinomycetes</taxon>
        <taxon>Kitasatosporales</taxon>
        <taxon>Streptomycetaceae</taxon>
        <taxon>Streptomyces</taxon>
    </lineage>
</organism>